<dbReference type="GO" id="GO:0000978">
    <property type="term" value="F:RNA polymerase II cis-regulatory region sequence-specific DNA binding"/>
    <property type="evidence" value="ECO:0007669"/>
    <property type="project" value="TreeGrafter"/>
</dbReference>
<dbReference type="InterPro" id="IPR019471">
    <property type="entry name" value="Interferon_reg_factor-3"/>
</dbReference>
<dbReference type="Gene3D" id="1.10.10.10">
    <property type="entry name" value="Winged helix-like DNA-binding domain superfamily/Winged helix DNA-binding domain"/>
    <property type="match status" value="1"/>
</dbReference>
<dbReference type="SMART" id="SM01243">
    <property type="entry name" value="IRF-3"/>
    <property type="match status" value="1"/>
</dbReference>
<dbReference type="SMART" id="SM00348">
    <property type="entry name" value="IRF"/>
    <property type="match status" value="1"/>
</dbReference>
<dbReference type="InterPro" id="IPR001346">
    <property type="entry name" value="Interferon_reg_fact_DNA-bd_dom"/>
</dbReference>
<evidence type="ECO:0000313" key="3">
    <source>
        <dbReference type="Proteomes" id="UP000549394"/>
    </source>
</evidence>
<dbReference type="InterPro" id="IPR036390">
    <property type="entry name" value="WH_DNA-bd_sf"/>
</dbReference>
<protein>
    <submittedName>
        <fullName evidence="2">DgyrCDS2761</fullName>
    </submittedName>
</protein>
<dbReference type="GO" id="GO:0045893">
    <property type="term" value="P:positive regulation of DNA-templated transcription"/>
    <property type="evidence" value="ECO:0007669"/>
    <property type="project" value="UniProtKB-ARBA"/>
</dbReference>
<dbReference type="EMBL" id="CAJFCJ010000004">
    <property type="protein sequence ID" value="CAD5113600.1"/>
    <property type="molecule type" value="Genomic_DNA"/>
</dbReference>
<dbReference type="PANTHER" id="PTHR11949">
    <property type="entry name" value="INTERFERON REGULATORY FACTOR"/>
    <property type="match status" value="1"/>
</dbReference>
<proteinExistence type="predicted"/>
<dbReference type="PANTHER" id="PTHR11949:SF53">
    <property type="entry name" value="IRF TRYPTOPHAN PENTAD REPEAT DOMAIN-CONTAINING PROTEIN"/>
    <property type="match status" value="1"/>
</dbReference>
<dbReference type="InterPro" id="IPR008984">
    <property type="entry name" value="SMAD_FHA_dom_sf"/>
</dbReference>
<feature type="domain" description="IRF tryptophan pentad repeat" evidence="1">
    <location>
        <begin position="3"/>
        <end position="106"/>
    </location>
</feature>
<sequence>MARHSFRDFLHKHLRKNDIPHLQWIDENKQTFQVPWPKKDSKEVQGKNIFHEWAVLNNRDRPFSDQKHNVRAAFSSAIKKSKYLELVESTHANSENIQVKIYRFIGNDEQSPTEAANITPGYLLNEVIPQNEDYSYIPDLGDIELQPFYDTPMLSDSKTELSQDLFSQTENMISPSSISDSPTQNENSDNIRQNCQLTEELCHYIEDSFRESSMEIEQHAEVPALTIFPLSSSDKCFALLGNLYETDKYKLKLNVRIKDSMICETLETDTERGFVISPQTTNFESRTMAIWPGSQPVYISDKNLYNLNETRYKNFQKIHNNMLHSFGFRAEYGNIFYSRRCQVSVVCSDQNQRDGIIQLRRPMGSVLPFSDPDVDTKIFDLEIFLNQLTDYMNKRGQAKPFPGVKFCVGAKVTREGEIRDQLINGEVISPLAEELFKLCNKSPDGETSSIYISKSNEGDDGLENYLKSLNIN</sequence>
<dbReference type="InterPro" id="IPR017855">
    <property type="entry name" value="SMAD-like_dom_sf"/>
</dbReference>
<dbReference type="GO" id="GO:0005634">
    <property type="term" value="C:nucleus"/>
    <property type="evidence" value="ECO:0007669"/>
    <property type="project" value="TreeGrafter"/>
</dbReference>
<dbReference type="SUPFAM" id="SSF49879">
    <property type="entry name" value="SMAD/FHA domain"/>
    <property type="match status" value="1"/>
</dbReference>
<reference evidence="2 3" key="1">
    <citation type="submission" date="2020-08" db="EMBL/GenBank/DDBJ databases">
        <authorList>
            <person name="Hejnol A."/>
        </authorList>
    </citation>
    <scope>NUCLEOTIDE SEQUENCE [LARGE SCALE GENOMIC DNA]</scope>
</reference>
<dbReference type="Gene3D" id="2.60.200.10">
    <property type="match status" value="1"/>
</dbReference>
<dbReference type="InterPro" id="IPR036388">
    <property type="entry name" value="WH-like_DNA-bd_sf"/>
</dbReference>
<dbReference type="GO" id="GO:0000981">
    <property type="term" value="F:DNA-binding transcription factor activity, RNA polymerase II-specific"/>
    <property type="evidence" value="ECO:0007669"/>
    <property type="project" value="TreeGrafter"/>
</dbReference>
<dbReference type="GO" id="GO:0002376">
    <property type="term" value="P:immune system process"/>
    <property type="evidence" value="ECO:0007669"/>
    <property type="project" value="TreeGrafter"/>
</dbReference>
<dbReference type="Proteomes" id="UP000549394">
    <property type="component" value="Unassembled WGS sequence"/>
</dbReference>
<dbReference type="AlphaFoldDB" id="A0A7I8VD62"/>
<gene>
    <name evidence="2" type="ORF">DGYR_LOCUS2561</name>
</gene>
<keyword evidence="3" id="KW-1185">Reference proteome</keyword>
<dbReference type="PROSITE" id="PS51507">
    <property type="entry name" value="IRF_2"/>
    <property type="match status" value="1"/>
</dbReference>
<name>A0A7I8VD62_9ANNE</name>
<evidence type="ECO:0000259" key="1">
    <source>
        <dbReference type="PROSITE" id="PS51507"/>
    </source>
</evidence>
<comment type="caution">
    <text evidence="2">The sequence shown here is derived from an EMBL/GenBank/DDBJ whole genome shotgun (WGS) entry which is preliminary data.</text>
</comment>
<evidence type="ECO:0000313" key="2">
    <source>
        <dbReference type="EMBL" id="CAD5113600.1"/>
    </source>
</evidence>
<dbReference type="OrthoDB" id="9922389at2759"/>
<accession>A0A7I8VD62</accession>
<dbReference type="Pfam" id="PF00605">
    <property type="entry name" value="IRF"/>
    <property type="match status" value="1"/>
</dbReference>
<organism evidence="2 3">
    <name type="scientific">Dimorphilus gyrociliatus</name>
    <dbReference type="NCBI Taxonomy" id="2664684"/>
    <lineage>
        <taxon>Eukaryota</taxon>
        <taxon>Metazoa</taxon>
        <taxon>Spiralia</taxon>
        <taxon>Lophotrochozoa</taxon>
        <taxon>Annelida</taxon>
        <taxon>Polychaeta</taxon>
        <taxon>Polychaeta incertae sedis</taxon>
        <taxon>Dinophilidae</taxon>
        <taxon>Dimorphilus</taxon>
    </lineage>
</organism>
<dbReference type="Pfam" id="PF10401">
    <property type="entry name" value="IRF-3"/>
    <property type="match status" value="1"/>
</dbReference>
<dbReference type="SUPFAM" id="SSF46785">
    <property type="entry name" value="Winged helix' DNA-binding domain"/>
    <property type="match status" value="1"/>
</dbReference>